<dbReference type="STRING" id="1317117.ATO7_06610"/>
<comment type="caution">
    <text evidence="3">The sequence shown here is derived from an EMBL/GenBank/DDBJ whole genome shotgun (WGS) entry which is preliminary data.</text>
</comment>
<name>A0A1Y1SJS2_9GAMM</name>
<dbReference type="InterPro" id="IPR000582">
    <property type="entry name" value="Acyl-CoA-binding_protein"/>
</dbReference>
<dbReference type="PANTHER" id="PTHR23310">
    <property type="entry name" value="ACYL-COA-BINDING PROTEIN, ACBP"/>
    <property type="match status" value="1"/>
</dbReference>
<keyword evidence="1" id="KW-0446">Lipid-binding</keyword>
<evidence type="ECO:0000256" key="1">
    <source>
        <dbReference type="ARBA" id="ARBA00023121"/>
    </source>
</evidence>
<dbReference type="EMBL" id="AQQV01000001">
    <property type="protein sequence ID" value="ORE89531.1"/>
    <property type="molecule type" value="Genomic_DNA"/>
</dbReference>
<dbReference type="Proteomes" id="UP000192342">
    <property type="component" value="Unassembled WGS sequence"/>
</dbReference>
<gene>
    <name evidence="3" type="ORF">ATO7_06610</name>
</gene>
<accession>A0A1Y1SJS2</accession>
<evidence type="ECO:0000313" key="4">
    <source>
        <dbReference type="Proteomes" id="UP000192342"/>
    </source>
</evidence>
<dbReference type="AlphaFoldDB" id="A0A1Y1SJS2"/>
<evidence type="ECO:0000313" key="3">
    <source>
        <dbReference type="EMBL" id="ORE89531.1"/>
    </source>
</evidence>
<proteinExistence type="predicted"/>
<dbReference type="InterPro" id="IPR014352">
    <property type="entry name" value="FERM/acyl-CoA-bd_prot_sf"/>
</dbReference>
<dbReference type="GO" id="GO:0000062">
    <property type="term" value="F:fatty-acyl-CoA binding"/>
    <property type="evidence" value="ECO:0007669"/>
    <property type="project" value="InterPro"/>
</dbReference>
<protein>
    <submittedName>
        <fullName evidence="3">Acyl-CoA-binding protein</fullName>
    </submittedName>
</protein>
<keyword evidence="4" id="KW-1185">Reference proteome</keyword>
<dbReference type="FunFam" id="1.20.80.10:FF:000010">
    <property type="entry name" value="Acyl-CoA-binding domain-containing protein 5"/>
    <property type="match status" value="1"/>
</dbReference>
<dbReference type="SUPFAM" id="SSF47027">
    <property type="entry name" value="Acyl-CoA binding protein"/>
    <property type="match status" value="1"/>
</dbReference>
<reference evidence="3 4" key="1">
    <citation type="submission" date="2013-04" db="EMBL/GenBank/DDBJ databases">
        <title>Oceanococcus atlanticus 22II-S10r2 Genome Sequencing.</title>
        <authorList>
            <person name="Lai Q."/>
            <person name="Li G."/>
            <person name="Shao Z."/>
        </authorList>
    </citation>
    <scope>NUCLEOTIDE SEQUENCE [LARGE SCALE GENOMIC DNA]</scope>
    <source>
        <strain evidence="3 4">22II-S10r2</strain>
    </source>
</reference>
<dbReference type="Pfam" id="PF00887">
    <property type="entry name" value="ACBP"/>
    <property type="match status" value="1"/>
</dbReference>
<dbReference type="Gene3D" id="1.20.80.10">
    <property type="match status" value="1"/>
</dbReference>
<dbReference type="PRINTS" id="PR00689">
    <property type="entry name" value="ACOABINDINGP"/>
</dbReference>
<dbReference type="PROSITE" id="PS51228">
    <property type="entry name" value="ACB_2"/>
    <property type="match status" value="1"/>
</dbReference>
<feature type="domain" description="ACB" evidence="2">
    <location>
        <begin position="4"/>
        <end position="92"/>
    </location>
</feature>
<evidence type="ECO:0000259" key="2">
    <source>
        <dbReference type="PROSITE" id="PS51228"/>
    </source>
</evidence>
<dbReference type="OrthoDB" id="5625302at2"/>
<dbReference type="GO" id="GO:0006631">
    <property type="term" value="P:fatty acid metabolic process"/>
    <property type="evidence" value="ECO:0007669"/>
    <property type="project" value="TreeGrafter"/>
</dbReference>
<organism evidence="3 4">
    <name type="scientific">Oceanococcus atlanticus</name>
    <dbReference type="NCBI Taxonomy" id="1317117"/>
    <lineage>
        <taxon>Bacteria</taxon>
        <taxon>Pseudomonadati</taxon>
        <taxon>Pseudomonadota</taxon>
        <taxon>Gammaproteobacteria</taxon>
        <taxon>Chromatiales</taxon>
        <taxon>Oceanococcaceae</taxon>
        <taxon>Oceanococcus</taxon>
    </lineage>
</organism>
<dbReference type="RefSeq" id="WP_083560722.1">
    <property type="nucleotide sequence ID" value="NZ_AQQV01000001.1"/>
</dbReference>
<dbReference type="InterPro" id="IPR035984">
    <property type="entry name" value="Acyl-CoA-binding_sf"/>
</dbReference>
<sequence length="92" mass="10127">MSDLKAEFEAAVAKVQSAPADGPFKPSNDMKLKMYGLYNQATKGDVSGKRPGMLDMVGRMKYDAWAKLKGTSQDDAMQQYVNEIQAVASQFE</sequence>
<dbReference type="PANTHER" id="PTHR23310:SF62">
    <property type="entry name" value="ACYL-COA BINDING PROTEIN 1, ISOFORM A"/>
    <property type="match status" value="1"/>
</dbReference>